<dbReference type="EMBL" id="JBBPBN010000160">
    <property type="protein sequence ID" value="KAK8974638.1"/>
    <property type="molecule type" value="Genomic_DNA"/>
</dbReference>
<organism evidence="1 2">
    <name type="scientific">Hibiscus sabdariffa</name>
    <name type="common">roselle</name>
    <dbReference type="NCBI Taxonomy" id="183260"/>
    <lineage>
        <taxon>Eukaryota</taxon>
        <taxon>Viridiplantae</taxon>
        <taxon>Streptophyta</taxon>
        <taxon>Embryophyta</taxon>
        <taxon>Tracheophyta</taxon>
        <taxon>Spermatophyta</taxon>
        <taxon>Magnoliopsida</taxon>
        <taxon>eudicotyledons</taxon>
        <taxon>Gunneridae</taxon>
        <taxon>Pentapetalae</taxon>
        <taxon>rosids</taxon>
        <taxon>malvids</taxon>
        <taxon>Malvales</taxon>
        <taxon>Malvaceae</taxon>
        <taxon>Malvoideae</taxon>
        <taxon>Hibiscus</taxon>
    </lineage>
</organism>
<sequence length="95" mass="11381">MRERLDWAFCTIFFNIHVELDFDSYLDLREFGMKLYSEVMEDVATSEATQELFEITTDKFQETIVLTLFKWENVRMSKARKHVRLIEDSTESMLA</sequence>
<gene>
    <name evidence="1" type="ORF">V6N11_045203</name>
</gene>
<protein>
    <submittedName>
        <fullName evidence="1">Uncharacterized protein</fullName>
    </submittedName>
</protein>
<dbReference type="PANTHER" id="PTHR46183:SF4">
    <property type="entry name" value="PROTEIN PHOX4"/>
    <property type="match status" value="1"/>
</dbReference>
<dbReference type="InterPro" id="IPR044517">
    <property type="entry name" value="PHOX1-4"/>
</dbReference>
<evidence type="ECO:0000313" key="2">
    <source>
        <dbReference type="Proteomes" id="UP001396334"/>
    </source>
</evidence>
<reference evidence="1 2" key="1">
    <citation type="journal article" date="2024" name="G3 (Bethesda)">
        <title>Genome assembly of Hibiscus sabdariffa L. provides insights into metabolisms of medicinal natural products.</title>
        <authorList>
            <person name="Kim T."/>
        </authorList>
    </citation>
    <scope>NUCLEOTIDE SEQUENCE [LARGE SCALE GENOMIC DNA]</scope>
    <source>
        <strain evidence="1">TK-2024</strain>
        <tissue evidence="1">Old leaves</tissue>
    </source>
</reference>
<comment type="caution">
    <text evidence="1">The sequence shown here is derived from an EMBL/GenBank/DDBJ whole genome shotgun (WGS) entry which is preliminary data.</text>
</comment>
<name>A0ABR2NEM4_9ROSI</name>
<keyword evidence="2" id="KW-1185">Reference proteome</keyword>
<proteinExistence type="predicted"/>
<accession>A0ABR2NEM4</accession>
<dbReference type="Proteomes" id="UP001396334">
    <property type="component" value="Unassembled WGS sequence"/>
</dbReference>
<evidence type="ECO:0000313" key="1">
    <source>
        <dbReference type="EMBL" id="KAK8974638.1"/>
    </source>
</evidence>
<dbReference type="PANTHER" id="PTHR46183">
    <property type="entry name" value="PROTEIN CLMP1"/>
    <property type="match status" value="1"/>
</dbReference>